<protein>
    <submittedName>
        <fullName evidence="2">Uncharacterized protein</fullName>
    </submittedName>
</protein>
<feature type="coiled-coil region" evidence="1">
    <location>
        <begin position="6"/>
        <end position="40"/>
    </location>
</feature>
<reference evidence="2" key="1">
    <citation type="journal article" date="2015" name="Nature">
        <title>Complex archaea that bridge the gap between prokaryotes and eukaryotes.</title>
        <authorList>
            <person name="Spang A."/>
            <person name="Saw J.H."/>
            <person name="Jorgensen S.L."/>
            <person name="Zaremba-Niedzwiedzka K."/>
            <person name="Martijn J."/>
            <person name="Lind A.E."/>
            <person name="van Eijk R."/>
            <person name="Schleper C."/>
            <person name="Guy L."/>
            <person name="Ettema T.J."/>
        </authorList>
    </citation>
    <scope>NUCLEOTIDE SEQUENCE</scope>
</reference>
<accession>A0A0F9MLN7</accession>
<dbReference type="AlphaFoldDB" id="A0A0F9MLN7"/>
<sequence length="54" mass="6211">MDSSEKENYAELLFAEEAKNRQLQAENKRLADAVERLQRSRIVGFDTVALKAKE</sequence>
<comment type="caution">
    <text evidence="2">The sequence shown here is derived from an EMBL/GenBank/DDBJ whole genome shotgun (WGS) entry which is preliminary data.</text>
</comment>
<name>A0A0F9MLN7_9ZZZZ</name>
<keyword evidence="1" id="KW-0175">Coiled coil</keyword>
<organism evidence="2">
    <name type="scientific">marine sediment metagenome</name>
    <dbReference type="NCBI Taxonomy" id="412755"/>
    <lineage>
        <taxon>unclassified sequences</taxon>
        <taxon>metagenomes</taxon>
        <taxon>ecological metagenomes</taxon>
    </lineage>
</organism>
<gene>
    <name evidence="2" type="ORF">LCGC14_1059670</name>
</gene>
<evidence type="ECO:0000256" key="1">
    <source>
        <dbReference type="SAM" id="Coils"/>
    </source>
</evidence>
<proteinExistence type="predicted"/>
<evidence type="ECO:0000313" key="2">
    <source>
        <dbReference type="EMBL" id="KKN08155.1"/>
    </source>
</evidence>
<dbReference type="EMBL" id="LAZR01004488">
    <property type="protein sequence ID" value="KKN08155.1"/>
    <property type="molecule type" value="Genomic_DNA"/>
</dbReference>